<dbReference type="GeneID" id="81371749"/>
<gene>
    <name evidence="3" type="ORF">N7509_008132</name>
</gene>
<feature type="active site" description="Proton acceptor" evidence="1">
    <location>
        <position position="212"/>
    </location>
</feature>
<keyword evidence="2" id="KW-0732">Signal</keyword>
<sequence>MKFITATITTAILAGNALAAPGGSGLAARLEARGVFTRQSLPKIDNSDEVNGVLLKEGSSSAKVQYSKNWAGIVREKPPASGTYNVVSATFTVPDPTATDDSGDTQAASAWVGIDGDTYTKAILQTGIDAYVSNGDEKSYDAWYEWYPNPAENFQIDLSAGDVIVATVESNSPSEGVAIIENKSSGKSVTKTLSAPSTSATLGGQNAEWIVEDFNSGSSMVPLANFGEITFTGAQAKGGDSEYGVNDGSILDIQQNGQVLAHVEVESDTEFTVTYE</sequence>
<dbReference type="Pfam" id="PF01828">
    <property type="entry name" value="Peptidase_A4"/>
    <property type="match status" value="1"/>
</dbReference>
<dbReference type="InterPro" id="IPR013320">
    <property type="entry name" value="ConA-like_dom_sf"/>
</dbReference>
<organism evidence="3 4">
    <name type="scientific">Penicillium cosmopolitanum</name>
    <dbReference type="NCBI Taxonomy" id="1131564"/>
    <lineage>
        <taxon>Eukaryota</taxon>
        <taxon>Fungi</taxon>
        <taxon>Dikarya</taxon>
        <taxon>Ascomycota</taxon>
        <taxon>Pezizomycotina</taxon>
        <taxon>Eurotiomycetes</taxon>
        <taxon>Eurotiomycetidae</taxon>
        <taxon>Eurotiales</taxon>
        <taxon>Aspergillaceae</taxon>
        <taxon>Penicillium</taxon>
    </lineage>
</organism>
<feature type="chain" id="PRO_5040917105" description="Aspergillopepsin-2" evidence="2">
    <location>
        <begin position="20"/>
        <end position="276"/>
    </location>
</feature>
<protein>
    <recommendedName>
        <fullName evidence="5">Aspergillopepsin-2</fullName>
    </recommendedName>
</protein>
<dbReference type="GO" id="GO:0070007">
    <property type="term" value="F:glutamic-type endopeptidase activity"/>
    <property type="evidence" value="ECO:0007669"/>
    <property type="project" value="InterPro"/>
</dbReference>
<dbReference type="CDD" id="cd13426">
    <property type="entry name" value="Peptidase_G1"/>
    <property type="match status" value="1"/>
</dbReference>
<dbReference type="AlphaFoldDB" id="A0A9W9W0F3"/>
<dbReference type="Gene3D" id="2.60.120.700">
    <property type="entry name" value="Peptidase G1"/>
    <property type="match status" value="1"/>
</dbReference>
<dbReference type="GO" id="GO:0006508">
    <property type="term" value="P:proteolysis"/>
    <property type="evidence" value="ECO:0007669"/>
    <property type="project" value="InterPro"/>
</dbReference>
<dbReference type="EMBL" id="JAPZBU010000008">
    <property type="protein sequence ID" value="KAJ5392642.1"/>
    <property type="molecule type" value="Genomic_DNA"/>
</dbReference>
<reference evidence="3" key="1">
    <citation type="submission" date="2022-12" db="EMBL/GenBank/DDBJ databases">
        <authorList>
            <person name="Petersen C."/>
        </authorList>
    </citation>
    <scope>NUCLEOTIDE SEQUENCE</scope>
    <source>
        <strain evidence="3">IBT 29677</strain>
    </source>
</reference>
<dbReference type="OrthoDB" id="2862635at2759"/>
<evidence type="ECO:0000313" key="3">
    <source>
        <dbReference type="EMBL" id="KAJ5392642.1"/>
    </source>
</evidence>
<comment type="caution">
    <text evidence="3">The sequence shown here is derived from an EMBL/GenBank/DDBJ whole genome shotgun (WGS) entry which is preliminary data.</text>
</comment>
<evidence type="ECO:0008006" key="5">
    <source>
        <dbReference type="Google" id="ProtNLM"/>
    </source>
</evidence>
<dbReference type="RefSeq" id="XP_056488320.1">
    <property type="nucleotide sequence ID" value="XM_056632769.1"/>
</dbReference>
<evidence type="ECO:0000256" key="2">
    <source>
        <dbReference type="SAM" id="SignalP"/>
    </source>
</evidence>
<evidence type="ECO:0000313" key="4">
    <source>
        <dbReference type="Proteomes" id="UP001147747"/>
    </source>
</evidence>
<dbReference type="InterPro" id="IPR000250">
    <property type="entry name" value="Peptidase_G1"/>
</dbReference>
<accession>A0A9W9W0F3</accession>
<evidence type="ECO:0000256" key="1">
    <source>
        <dbReference type="PIRSR" id="PIRSR600250-50"/>
    </source>
</evidence>
<reference evidence="3" key="2">
    <citation type="journal article" date="2023" name="IMA Fungus">
        <title>Comparative genomic study of the Penicillium genus elucidates a diverse pangenome and 15 lateral gene transfer events.</title>
        <authorList>
            <person name="Petersen C."/>
            <person name="Sorensen T."/>
            <person name="Nielsen M.R."/>
            <person name="Sondergaard T.E."/>
            <person name="Sorensen J.L."/>
            <person name="Fitzpatrick D.A."/>
            <person name="Frisvad J.C."/>
            <person name="Nielsen K.L."/>
        </authorList>
    </citation>
    <scope>NUCLEOTIDE SEQUENCE</scope>
    <source>
        <strain evidence="3">IBT 29677</strain>
    </source>
</reference>
<dbReference type="InterPro" id="IPR038656">
    <property type="entry name" value="Peptidase_G1_sf"/>
</dbReference>
<dbReference type="PANTHER" id="PTHR37536:SF1">
    <property type="entry name" value="ASPERGILLOPEPSIN, PUTAITVE (AFU_ORTHOLOGUE AFUA_7G01200)"/>
    <property type="match status" value="1"/>
</dbReference>
<dbReference type="SUPFAM" id="SSF49899">
    <property type="entry name" value="Concanavalin A-like lectins/glucanases"/>
    <property type="match status" value="1"/>
</dbReference>
<keyword evidence="4" id="KW-1185">Reference proteome</keyword>
<proteinExistence type="predicted"/>
<dbReference type="Proteomes" id="UP001147747">
    <property type="component" value="Unassembled WGS sequence"/>
</dbReference>
<dbReference type="PRINTS" id="PR00977">
    <property type="entry name" value="SCYTLDPTASE"/>
</dbReference>
<name>A0A9W9W0F3_9EURO</name>
<feature type="signal peptide" evidence="2">
    <location>
        <begin position="1"/>
        <end position="19"/>
    </location>
</feature>
<dbReference type="PANTHER" id="PTHR37536">
    <property type="entry name" value="PUTATIVE (AFU_ORTHOLOGUE AFUA_3G02970)-RELATED"/>
    <property type="match status" value="1"/>
</dbReference>